<evidence type="ECO:0000259" key="19">
    <source>
        <dbReference type="PROSITE" id="PS51217"/>
    </source>
</evidence>
<dbReference type="CDD" id="cd22352">
    <property type="entry name" value="RecB_C-like"/>
    <property type="match status" value="1"/>
</dbReference>
<evidence type="ECO:0000256" key="8">
    <source>
        <dbReference type="ARBA" id="ARBA00022840"/>
    </source>
</evidence>
<dbReference type="InterPro" id="IPR011604">
    <property type="entry name" value="PDDEXK-like_dom_sf"/>
</dbReference>
<evidence type="ECO:0000256" key="5">
    <source>
        <dbReference type="ARBA" id="ARBA00022801"/>
    </source>
</evidence>
<dbReference type="Gene3D" id="3.40.50.300">
    <property type="entry name" value="P-loop containing nucleotide triphosphate hydrolases"/>
    <property type="match status" value="3"/>
</dbReference>
<dbReference type="PROSITE" id="PS51198">
    <property type="entry name" value="UVRD_HELICASE_ATP_BIND"/>
    <property type="match status" value="1"/>
</dbReference>
<dbReference type="Gene3D" id="1.10.486.10">
    <property type="entry name" value="PCRA, domain 4"/>
    <property type="match status" value="1"/>
</dbReference>
<evidence type="ECO:0000256" key="2">
    <source>
        <dbReference type="ARBA" id="ARBA00022723"/>
    </source>
</evidence>
<dbReference type="GO" id="GO:0005524">
    <property type="term" value="F:ATP binding"/>
    <property type="evidence" value="ECO:0007669"/>
    <property type="project" value="UniProtKB-UniRule"/>
</dbReference>
<evidence type="ECO:0000313" key="20">
    <source>
        <dbReference type="EMBL" id="NYG36384.1"/>
    </source>
</evidence>
<dbReference type="InterPro" id="IPR014017">
    <property type="entry name" value="DNA_helicase_UvrD-like_C"/>
</dbReference>
<comment type="function">
    <text evidence="15">A helicase/nuclease that prepares dsDNA breaks (DSB) for recombinational DNA repair. Binds to DSBs and unwinds DNA via a highly rapid and processive ATP-dependent bidirectional helicase activity. Unwinds dsDNA until it encounters a Chi (crossover hotspot instigator) sequence from the 3' direction. Cuts ssDNA a few nucleotides 3' to the Chi site. The properties and activities of the enzyme are changed at Chi. The Chi-altered holoenzyme produces a long 3'-ssDNA overhang and facilitates RecA-binding to the ssDNA for homologous DNA recombination and repair. Holoenzyme degrades any linearized DNA that is unable to undergo homologous recombination. In the holoenzyme this subunit contributes ATPase, 3'-5' helicase, exonuclease activity and loads RecA onto ssDNA.</text>
</comment>
<evidence type="ECO:0000256" key="9">
    <source>
        <dbReference type="ARBA" id="ARBA00022842"/>
    </source>
</evidence>
<dbReference type="SUPFAM" id="SSF52980">
    <property type="entry name" value="Restriction endonuclease-like"/>
    <property type="match status" value="1"/>
</dbReference>
<feature type="domain" description="UvrD-like helicase ATP-binding" evidence="18">
    <location>
        <begin position="20"/>
        <end position="348"/>
    </location>
</feature>
<dbReference type="PANTHER" id="PTHR11070">
    <property type="entry name" value="UVRD / RECB / PCRA DNA HELICASE FAMILY MEMBER"/>
    <property type="match status" value="1"/>
</dbReference>
<keyword evidence="8 15" id="KW-0067">ATP-binding</keyword>
<proteinExistence type="inferred from homology"/>
<keyword evidence="9 15" id="KW-0460">Magnesium</keyword>
<sequence>MTGPVDETTETPVQGTTATAAGLTPFDVTGPLPTGTTLLEASAGTGKTWTIGALVARYVADGVARLDEMLVITFGRAASQELRERVREHLRHVYGALSDPASGSDDPVVELLRQGDPEQVAERTRRLREALTGFDAATIATTHQFCQVVLRGLGVAGDTDSRARLVEDLSDLRDEVVADLYLAEVAGPSGGEPPLSHAEAAAVAARATEDPHATLVPTQPPPDPADAARVTFARRVREEMDRRKRQLGVLSFDDLLGQLADALADEDSPARRRMRQRWRVVLVDEFQDTDPVQWQVLDRAFTGHSTLVLIGDPKQAIYGFRGGDVDTYLEASRSAGTRHTLGTNHRSDAPLVHALGTVLRGAELGDEQIVVHDVGTRLTEGRLLTPRGDSAPPMRLRVVPRELVAEDDGRILIRRVRELVARDAAHEIARLVDAGLTFAGRPVRAGDVAVLARTNDELEQVRSALAEVGLRSVMVGTDSIFGSAAAAQWLTLLEALEATHRPPRVRAAGLTPFVGLDAVALEDGGDELADDLARRLRRWSELFARRGVAAVMAAAASSGLDARVLGTAGGARHLTDLRHLAELLHQRAVNEGDGLASLSTWLRERIADDTRTERSRRLDSDADAVHLSTIHGSKGLQYPIVVAPFLSNRYAGKAPDTLRFHDPVTRERCLDVGVRSDRGRREREEAHQAEELGESLRLVYVALTRAQSHLLTWWFPSGRNTASAPLHRLLFGRQPGEGPARDEQPVPGDQTAMAVLAGWRDLGGPSLERVEPRPRVLRGDEEAPAELSVRAFTREVDTQWQRTSYTALTQAADDIAPASLSLVDSEVEDPPRQDEELVGVDIDSVPAKHDGGSCEAGDAPTSAPDVPSPMADLPVGATFGSLVHAVLEHADPEADDLAAEMRRLVDEHVVRWPVDGLDRSRLAEALVAVCDSPLGPLAAETTLRRVPMRDRLCEMDFELPLAGGDEAPTSPAQVVLGDLAPLLREHLPEGDPVRAWASSLDDPVLGYQPLRGYLTGSVDVAMRVDGRYLVVDYKTNWLGPVDEPLTARAYDRSALDAAMGHSSYPLQALLYAVVLHRYLRWRLAGYDPEQHLGGVLYLYVRGMCGPQTPVVDGHPCGVFSWRPPVALVEAVSGLLDGQGDRS</sequence>
<name>A0A852X7Y1_9MICO</name>
<feature type="binding site" evidence="15">
    <location>
        <position position="1019"/>
    </location>
    <ligand>
        <name>Mg(2+)</name>
        <dbReference type="ChEBI" id="CHEBI:18420"/>
    </ligand>
</feature>
<dbReference type="AlphaFoldDB" id="A0A852X7Y1"/>
<evidence type="ECO:0000256" key="4">
    <source>
        <dbReference type="ARBA" id="ARBA00022763"/>
    </source>
</evidence>
<evidence type="ECO:0000256" key="17">
    <source>
        <dbReference type="SAM" id="MobiDB-lite"/>
    </source>
</evidence>
<evidence type="ECO:0000256" key="13">
    <source>
        <dbReference type="ARBA" id="ARBA00034617"/>
    </source>
</evidence>
<dbReference type="RefSeq" id="WP_343036954.1">
    <property type="nucleotide sequence ID" value="NZ_JACBZX010000001.1"/>
</dbReference>
<comment type="subunit">
    <text evidence="15">Heterotrimer of RecB, RecC and RecD. All subunits contribute to DNA-binding. Interacts with RecA.</text>
</comment>
<feature type="binding site" evidence="15">
    <location>
        <position position="884"/>
    </location>
    <ligand>
        <name>Mg(2+)</name>
        <dbReference type="ChEBI" id="CHEBI:18420"/>
    </ligand>
</feature>
<comment type="catalytic activity">
    <reaction evidence="13 15">
        <text>Couples ATP hydrolysis with the unwinding of duplex DNA by translocating in the 3'-5' direction.</text>
        <dbReference type="EC" id="5.6.2.4"/>
    </reaction>
</comment>
<keyword evidence="21" id="KW-1185">Reference proteome</keyword>
<feature type="active site" description="For nuclease activity" evidence="15">
    <location>
        <position position="1032"/>
    </location>
</feature>
<evidence type="ECO:0000256" key="1">
    <source>
        <dbReference type="ARBA" id="ARBA00022722"/>
    </source>
</evidence>
<dbReference type="Proteomes" id="UP000592181">
    <property type="component" value="Unassembled WGS sequence"/>
</dbReference>
<dbReference type="GO" id="GO:0000287">
    <property type="term" value="F:magnesium ion binding"/>
    <property type="evidence" value="ECO:0007669"/>
    <property type="project" value="UniProtKB-UniRule"/>
</dbReference>
<organism evidence="20 21">
    <name type="scientific">Janibacter alkaliphilus</name>
    <dbReference type="NCBI Taxonomy" id="1069963"/>
    <lineage>
        <taxon>Bacteria</taxon>
        <taxon>Bacillati</taxon>
        <taxon>Actinomycetota</taxon>
        <taxon>Actinomycetes</taxon>
        <taxon>Micrococcales</taxon>
        <taxon>Intrasporangiaceae</taxon>
        <taxon>Janibacter</taxon>
    </lineage>
</organism>
<dbReference type="PROSITE" id="PS51217">
    <property type="entry name" value="UVRD_HELICASE_CTER"/>
    <property type="match status" value="1"/>
</dbReference>
<evidence type="ECO:0000259" key="18">
    <source>
        <dbReference type="PROSITE" id="PS51198"/>
    </source>
</evidence>
<evidence type="ECO:0000313" key="21">
    <source>
        <dbReference type="Proteomes" id="UP000592181"/>
    </source>
</evidence>
<dbReference type="GO" id="GO:0000724">
    <property type="term" value="P:double-strand break repair via homologous recombination"/>
    <property type="evidence" value="ECO:0007669"/>
    <property type="project" value="UniProtKB-UniRule"/>
</dbReference>
<keyword evidence="3 15" id="KW-0547">Nucleotide-binding</keyword>
<dbReference type="GO" id="GO:0043138">
    <property type="term" value="F:3'-5' DNA helicase activity"/>
    <property type="evidence" value="ECO:0007669"/>
    <property type="project" value="UniProtKB-UniRule"/>
</dbReference>
<keyword evidence="6 15" id="KW-0347">Helicase</keyword>
<feature type="region of interest" description="Nuclease activity, interacts with RecD and RecA" evidence="15">
    <location>
        <begin position="799"/>
        <end position="1142"/>
    </location>
</feature>
<feature type="binding site" evidence="15">
    <location>
        <position position="1032"/>
    </location>
    <ligand>
        <name>Mg(2+)</name>
        <dbReference type="ChEBI" id="CHEBI:18420"/>
    </ligand>
</feature>
<dbReference type="Pfam" id="PF00580">
    <property type="entry name" value="UvrD-helicase"/>
    <property type="match status" value="1"/>
</dbReference>
<comment type="similarity">
    <text evidence="15">Belongs to the helicase family. UvrD subfamily.</text>
</comment>
<dbReference type="Pfam" id="PF12705">
    <property type="entry name" value="PDDEXK_1"/>
    <property type="match status" value="1"/>
</dbReference>
<dbReference type="InterPro" id="IPR000212">
    <property type="entry name" value="DNA_helicase_UvrD/REP"/>
</dbReference>
<dbReference type="Pfam" id="PF13361">
    <property type="entry name" value="UvrD_C"/>
    <property type="match status" value="1"/>
</dbReference>
<comment type="cofactor">
    <cofactor evidence="15">
        <name>Mg(2+)</name>
        <dbReference type="ChEBI" id="CHEBI:18420"/>
    </cofactor>
    <text evidence="15">Binds 1 Mg(2+) ion per subunit.</text>
</comment>
<dbReference type="GO" id="GO:0005829">
    <property type="term" value="C:cytosol"/>
    <property type="evidence" value="ECO:0007669"/>
    <property type="project" value="TreeGrafter"/>
</dbReference>
<comment type="domain">
    <text evidence="15">The N-terminal DNA-binding domain is a ssDNA-dependent ATPase and has ATP-dependent 3'-5' helicase function. This domain interacts with RecC.</text>
</comment>
<keyword evidence="4 15" id="KW-0227">DNA damage</keyword>
<feature type="region of interest" description="Disordered" evidence="17">
    <location>
        <begin position="1"/>
        <end position="29"/>
    </location>
</feature>
<gene>
    <name evidence="15" type="primary">recB</name>
    <name evidence="20" type="ORF">BJY28_000853</name>
</gene>
<dbReference type="HAMAP" id="MF_01485">
    <property type="entry name" value="RecB"/>
    <property type="match status" value="1"/>
</dbReference>
<dbReference type="PANTHER" id="PTHR11070:SF23">
    <property type="entry name" value="RECBCD ENZYME SUBUNIT RECB"/>
    <property type="match status" value="1"/>
</dbReference>
<evidence type="ECO:0000256" key="6">
    <source>
        <dbReference type="ARBA" id="ARBA00022806"/>
    </source>
</evidence>
<comment type="catalytic activity">
    <reaction evidence="14 15">
        <text>ATP + H2O = ADP + phosphate + H(+)</text>
        <dbReference type="Rhea" id="RHEA:13065"/>
        <dbReference type="ChEBI" id="CHEBI:15377"/>
        <dbReference type="ChEBI" id="CHEBI:15378"/>
        <dbReference type="ChEBI" id="CHEBI:30616"/>
        <dbReference type="ChEBI" id="CHEBI:43474"/>
        <dbReference type="ChEBI" id="CHEBI:456216"/>
        <dbReference type="EC" id="5.6.2.4"/>
    </reaction>
</comment>
<keyword evidence="1 15" id="KW-0540">Nuclease</keyword>
<keyword evidence="5 15" id="KW-0378">Hydrolase</keyword>
<dbReference type="GO" id="GO:0003677">
    <property type="term" value="F:DNA binding"/>
    <property type="evidence" value="ECO:0007669"/>
    <property type="project" value="UniProtKB-UniRule"/>
</dbReference>
<dbReference type="InterPro" id="IPR014016">
    <property type="entry name" value="UvrD-like_ATP-bd"/>
</dbReference>
<comment type="caution">
    <text evidence="20">The sequence shown here is derived from an EMBL/GenBank/DDBJ whole genome shotgun (WGS) entry which is preliminary data.</text>
</comment>
<comment type="miscellaneous">
    <text evidence="15">In the RecBCD complex, RecB has a slow 3'-5' helicase, an exonuclease activity and loads RecA onto ssDNA, RecD has a fast 5'-3' helicase activity, while RecC stimulates the ATPase and processivity of the RecB helicase and contributes to recognition of the Chi site.</text>
</comment>
<feature type="binding site" evidence="16">
    <location>
        <begin position="41"/>
        <end position="48"/>
    </location>
    <ligand>
        <name>ATP</name>
        <dbReference type="ChEBI" id="CHEBI:30616"/>
    </ligand>
</feature>
<dbReference type="EC" id="3.1.11.5" evidence="15"/>
<feature type="region of interest" description="DNA-binding and helicase activity, interacts with RecC" evidence="15">
    <location>
        <begin position="1"/>
        <end position="778"/>
    </location>
</feature>
<dbReference type="EC" id="5.6.2.4" evidence="15"/>
<keyword evidence="11 15" id="KW-0234">DNA repair</keyword>
<dbReference type="InterPro" id="IPR011335">
    <property type="entry name" value="Restrct_endonuc-II-like"/>
</dbReference>
<feature type="domain" description="UvrD-like helicase C-terminal" evidence="19">
    <location>
        <begin position="375"/>
        <end position="635"/>
    </location>
</feature>
<dbReference type="GO" id="GO:0009338">
    <property type="term" value="C:exodeoxyribonuclease V complex"/>
    <property type="evidence" value="ECO:0007669"/>
    <property type="project" value="TreeGrafter"/>
</dbReference>
<evidence type="ECO:0000256" key="14">
    <source>
        <dbReference type="ARBA" id="ARBA00048988"/>
    </source>
</evidence>
<dbReference type="Gene3D" id="3.90.320.10">
    <property type="match status" value="1"/>
</dbReference>
<evidence type="ECO:0000256" key="7">
    <source>
        <dbReference type="ARBA" id="ARBA00022839"/>
    </source>
</evidence>
<evidence type="ECO:0000256" key="15">
    <source>
        <dbReference type="HAMAP-Rule" id="MF_01485"/>
    </source>
</evidence>
<evidence type="ECO:0000256" key="3">
    <source>
        <dbReference type="ARBA" id="ARBA00022741"/>
    </source>
</evidence>
<evidence type="ECO:0000256" key="11">
    <source>
        <dbReference type="ARBA" id="ARBA00023204"/>
    </source>
</evidence>
<reference evidence="20 21" key="1">
    <citation type="submission" date="2020-07" db="EMBL/GenBank/DDBJ databases">
        <title>Sequencing the genomes of 1000 actinobacteria strains.</title>
        <authorList>
            <person name="Klenk H.-P."/>
        </authorList>
    </citation>
    <scope>NUCLEOTIDE SEQUENCE [LARGE SCALE GENOMIC DNA]</scope>
    <source>
        <strain evidence="20 21">DSM 24723</strain>
    </source>
</reference>
<keyword evidence="7 15" id="KW-0269">Exonuclease</keyword>
<protein>
    <recommendedName>
        <fullName evidence="15">RecBCD enzyme subunit RecB</fullName>
        <ecNumber evidence="15">3.1.11.5</ecNumber>
        <ecNumber evidence="15">5.6.2.4</ecNumber>
    </recommendedName>
    <alternativeName>
        <fullName evidence="15">DNA 3'-5' helicase subunit RecB</fullName>
    </alternativeName>
    <alternativeName>
        <fullName evidence="15">Exonuclease V subunit RecB</fullName>
        <shortName evidence="15">ExoV subunit RecB</shortName>
    </alternativeName>
    <alternativeName>
        <fullName evidence="15">Helicase/nuclease RecBCD subunit RecB</fullName>
    </alternativeName>
</protein>
<dbReference type="GO" id="GO:0008854">
    <property type="term" value="F:exodeoxyribonuclease V activity"/>
    <property type="evidence" value="ECO:0007669"/>
    <property type="project" value="UniProtKB-EC"/>
</dbReference>
<accession>A0A852X7Y1</accession>
<comment type="domain">
    <text evidence="15">The C-terminal domain has nuclease activity and interacts with RecD. It interacts with RecA, facilitating its loading onto ssDNA.</text>
</comment>
<dbReference type="InterPro" id="IPR027417">
    <property type="entry name" value="P-loop_NTPase"/>
</dbReference>
<dbReference type="EMBL" id="JACBZX010000001">
    <property type="protein sequence ID" value="NYG36384.1"/>
    <property type="molecule type" value="Genomic_DNA"/>
</dbReference>
<feature type="compositionally biased region" description="Polar residues" evidence="17">
    <location>
        <begin position="10"/>
        <end position="19"/>
    </location>
</feature>
<evidence type="ECO:0000256" key="10">
    <source>
        <dbReference type="ARBA" id="ARBA00023125"/>
    </source>
</evidence>
<dbReference type="SUPFAM" id="SSF52540">
    <property type="entry name" value="P-loop containing nucleoside triphosphate hydrolases"/>
    <property type="match status" value="1"/>
</dbReference>
<keyword evidence="12 15" id="KW-0413">Isomerase</keyword>
<dbReference type="InterPro" id="IPR038726">
    <property type="entry name" value="PDDEXK_AddAB-type"/>
</dbReference>
<evidence type="ECO:0000256" key="12">
    <source>
        <dbReference type="ARBA" id="ARBA00023235"/>
    </source>
</evidence>
<evidence type="ECO:0000256" key="16">
    <source>
        <dbReference type="PROSITE-ProRule" id="PRU00560"/>
    </source>
</evidence>
<dbReference type="InterPro" id="IPR004586">
    <property type="entry name" value="RecB"/>
</dbReference>
<keyword evidence="2 15" id="KW-0479">Metal-binding</keyword>
<comment type="catalytic activity">
    <reaction evidence="15">
        <text>Exonucleolytic cleavage (in the presence of ATP) in either 5'- to 3'- or 3'- to 5'-direction to yield 5'-phosphooligonucleotides.</text>
        <dbReference type="EC" id="3.1.11.5"/>
    </reaction>
</comment>
<keyword evidence="10 15" id="KW-0238">DNA-binding</keyword>